<dbReference type="PANTHER" id="PTHR33710:SF84">
    <property type="entry name" value="ENDONUCLEASE_EXONUCLEASE_PHOSPHATASE FAMILY PROTEIN"/>
    <property type="match status" value="1"/>
</dbReference>
<keyword evidence="1" id="KW-0378">Hydrolase</keyword>
<dbReference type="EMBL" id="LXQA010048442">
    <property type="protein sequence ID" value="MCI02213.1"/>
    <property type="molecule type" value="Genomic_DNA"/>
</dbReference>
<sequence>MWSTVSHEHVLWCHGRFFKTDEEFVVANVYVSCDAGAKRVLWDSLSVRIQSLVGKRVCVCKHFNAVRKVEERRSPRTGPPSRDHIPFNMFIDDCILFDLPLRGRKFTWYKGDGLSMSHLDRFLLSEEWCLTWPNSTQMARLRGLSDHCPLVLSANEENWGPRPSRMLKCWKDIPGYYQFVRDKWNSLQVDGWGG</sequence>
<dbReference type="GO" id="GO:0004519">
    <property type="term" value="F:endonuclease activity"/>
    <property type="evidence" value="ECO:0007669"/>
    <property type="project" value="UniProtKB-KW"/>
</dbReference>
<accession>A0A392NQX9</accession>
<keyword evidence="2" id="KW-1185">Reference proteome</keyword>
<evidence type="ECO:0000313" key="1">
    <source>
        <dbReference type="EMBL" id="MCI02213.1"/>
    </source>
</evidence>
<dbReference type="SUPFAM" id="SSF56219">
    <property type="entry name" value="DNase I-like"/>
    <property type="match status" value="1"/>
</dbReference>
<name>A0A392NQX9_9FABA</name>
<organism evidence="1 2">
    <name type="scientific">Trifolium medium</name>
    <dbReference type="NCBI Taxonomy" id="97028"/>
    <lineage>
        <taxon>Eukaryota</taxon>
        <taxon>Viridiplantae</taxon>
        <taxon>Streptophyta</taxon>
        <taxon>Embryophyta</taxon>
        <taxon>Tracheophyta</taxon>
        <taxon>Spermatophyta</taxon>
        <taxon>Magnoliopsida</taxon>
        <taxon>eudicotyledons</taxon>
        <taxon>Gunneridae</taxon>
        <taxon>Pentapetalae</taxon>
        <taxon>rosids</taxon>
        <taxon>fabids</taxon>
        <taxon>Fabales</taxon>
        <taxon>Fabaceae</taxon>
        <taxon>Papilionoideae</taxon>
        <taxon>50 kb inversion clade</taxon>
        <taxon>NPAAA clade</taxon>
        <taxon>Hologalegina</taxon>
        <taxon>IRL clade</taxon>
        <taxon>Trifolieae</taxon>
        <taxon>Trifolium</taxon>
    </lineage>
</organism>
<dbReference type="PANTHER" id="PTHR33710">
    <property type="entry name" value="BNAC02G09200D PROTEIN"/>
    <property type="match status" value="1"/>
</dbReference>
<dbReference type="Proteomes" id="UP000265520">
    <property type="component" value="Unassembled WGS sequence"/>
</dbReference>
<dbReference type="AlphaFoldDB" id="A0A392NQX9"/>
<reference evidence="1 2" key="1">
    <citation type="journal article" date="2018" name="Front. Plant Sci.">
        <title>Red Clover (Trifolium pratense) and Zigzag Clover (T. medium) - A Picture of Genomic Similarities and Differences.</title>
        <authorList>
            <person name="Dluhosova J."/>
            <person name="Istvanek J."/>
            <person name="Nedelnik J."/>
            <person name="Repkova J."/>
        </authorList>
    </citation>
    <scope>NUCLEOTIDE SEQUENCE [LARGE SCALE GENOMIC DNA]</scope>
    <source>
        <strain evidence="2">cv. 10/8</strain>
        <tissue evidence="1">Leaf</tissue>
    </source>
</reference>
<keyword evidence="1" id="KW-0540">Nuclease</keyword>
<protein>
    <submittedName>
        <fullName evidence="1">Endonuclease/exonuclease/phosphatase family protein</fullName>
    </submittedName>
</protein>
<dbReference type="InterPro" id="IPR036691">
    <property type="entry name" value="Endo/exonu/phosph_ase_sf"/>
</dbReference>
<proteinExistence type="predicted"/>
<evidence type="ECO:0000313" key="2">
    <source>
        <dbReference type="Proteomes" id="UP000265520"/>
    </source>
</evidence>
<dbReference type="GO" id="GO:0004527">
    <property type="term" value="F:exonuclease activity"/>
    <property type="evidence" value="ECO:0007669"/>
    <property type="project" value="UniProtKB-KW"/>
</dbReference>
<keyword evidence="1" id="KW-0269">Exonuclease</keyword>
<feature type="non-terminal residue" evidence="1">
    <location>
        <position position="194"/>
    </location>
</feature>
<comment type="caution">
    <text evidence="1">The sequence shown here is derived from an EMBL/GenBank/DDBJ whole genome shotgun (WGS) entry which is preliminary data.</text>
</comment>
<keyword evidence="1" id="KW-0255">Endonuclease</keyword>
<dbReference type="Gene3D" id="3.60.10.10">
    <property type="entry name" value="Endonuclease/exonuclease/phosphatase"/>
    <property type="match status" value="1"/>
</dbReference>